<protein>
    <submittedName>
        <fullName evidence="10">Doublesex- and mab-3-related transcription factor 1</fullName>
    </submittedName>
</protein>
<dbReference type="GeneID" id="101663036"/>
<dbReference type="Proteomes" id="UP000694863">
    <property type="component" value="Unplaced"/>
</dbReference>
<dbReference type="PANTHER" id="PTHR12322">
    <property type="entry name" value="DOUBLESEX AND MAB-3 RELATED TRANSCRIPTION FACTOR DMRT"/>
    <property type="match status" value="1"/>
</dbReference>
<keyword evidence="6" id="KW-0804">Transcription</keyword>
<evidence type="ECO:0000256" key="6">
    <source>
        <dbReference type="ARBA" id="ARBA00023163"/>
    </source>
</evidence>
<evidence type="ECO:0000313" key="10">
    <source>
        <dbReference type="RefSeq" id="XP_004714604.1"/>
    </source>
</evidence>
<keyword evidence="5" id="KW-0238">DNA-binding</keyword>
<keyword evidence="3" id="KW-0862">Zinc</keyword>
<name>A0ABM0J4E1_ECHTE</name>
<sequence length="281" mass="30799">MIVTRTKYSQNFLDLVPGACEPRPLGPVALRRQQAQEEELGISHPIPLPSAAEILVKREHGGSNQCLITESGGAPQPPVPVPASPPATVPSVPEGRMVIQDLPAATSRGHMENAPELVADPTYYSSFYQPSLFPYYNNLYNYPQYSMALAADSAAADVAGPLAGSPVKNSLRSLPAPYMPGQTGNQWQPMKSVESRHAMGSQYRMHSYYPPPSYLGQSVSQIFTFEDGSSYTEAKASGSPRRCSADRIWFLFAAERCLMVWMDHMFWRHLPAGGHMGSIHC</sequence>
<feature type="region of interest" description="Disordered" evidence="8">
    <location>
        <begin position="69"/>
        <end position="89"/>
    </location>
</feature>
<evidence type="ECO:0000256" key="7">
    <source>
        <dbReference type="ARBA" id="ARBA00023242"/>
    </source>
</evidence>
<organism evidence="9 10">
    <name type="scientific">Echinops telfairi</name>
    <name type="common">Lesser hedgehog tenrec</name>
    <dbReference type="NCBI Taxonomy" id="9371"/>
    <lineage>
        <taxon>Eukaryota</taxon>
        <taxon>Metazoa</taxon>
        <taxon>Chordata</taxon>
        <taxon>Craniata</taxon>
        <taxon>Vertebrata</taxon>
        <taxon>Euteleostomi</taxon>
        <taxon>Mammalia</taxon>
        <taxon>Eutheria</taxon>
        <taxon>Afrotheria</taxon>
        <taxon>Tenrecidae</taxon>
        <taxon>Tenrecinae</taxon>
        <taxon>Echinops</taxon>
    </lineage>
</organism>
<accession>A0ABM0J4E1</accession>
<comment type="similarity">
    <text evidence="1">Belongs to the DMRT family.</text>
</comment>
<feature type="compositionally biased region" description="Pro residues" evidence="8">
    <location>
        <begin position="75"/>
        <end position="88"/>
    </location>
</feature>
<dbReference type="InterPro" id="IPR022114">
    <property type="entry name" value="DMRT1-like"/>
</dbReference>
<evidence type="ECO:0000256" key="2">
    <source>
        <dbReference type="ARBA" id="ARBA00022723"/>
    </source>
</evidence>
<dbReference type="InterPro" id="IPR026607">
    <property type="entry name" value="DMRT"/>
</dbReference>
<evidence type="ECO:0000313" key="9">
    <source>
        <dbReference type="Proteomes" id="UP000694863"/>
    </source>
</evidence>
<keyword evidence="7" id="KW-0539">Nucleus</keyword>
<keyword evidence="4" id="KW-0805">Transcription regulation</keyword>
<dbReference type="PANTHER" id="PTHR12322:SF70">
    <property type="entry name" value="DOUBLESEX- AND MAB-3-RELATED TRANSCRIPTION FACTOR 1"/>
    <property type="match status" value="1"/>
</dbReference>
<proteinExistence type="inferred from homology"/>
<gene>
    <name evidence="10" type="primary">DMRT1</name>
</gene>
<evidence type="ECO:0000256" key="3">
    <source>
        <dbReference type="ARBA" id="ARBA00022833"/>
    </source>
</evidence>
<keyword evidence="9" id="KW-1185">Reference proteome</keyword>
<evidence type="ECO:0000256" key="1">
    <source>
        <dbReference type="ARBA" id="ARBA00006834"/>
    </source>
</evidence>
<reference evidence="10" key="1">
    <citation type="submission" date="2025-08" db="UniProtKB">
        <authorList>
            <consortium name="RefSeq"/>
        </authorList>
    </citation>
    <scope>IDENTIFICATION</scope>
</reference>
<evidence type="ECO:0000256" key="8">
    <source>
        <dbReference type="SAM" id="MobiDB-lite"/>
    </source>
</evidence>
<evidence type="ECO:0000256" key="4">
    <source>
        <dbReference type="ARBA" id="ARBA00023015"/>
    </source>
</evidence>
<keyword evidence="2" id="KW-0479">Metal-binding</keyword>
<evidence type="ECO:0000256" key="5">
    <source>
        <dbReference type="ARBA" id="ARBA00023125"/>
    </source>
</evidence>
<dbReference type="Pfam" id="PF12374">
    <property type="entry name" value="Dmrt1"/>
    <property type="match status" value="1"/>
</dbReference>
<dbReference type="RefSeq" id="XP_004714604.1">
    <property type="nucleotide sequence ID" value="XM_004714547.1"/>
</dbReference>